<evidence type="ECO:0000313" key="1">
    <source>
        <dbReference type="EMBL" id="SCM68898.1"/>
    </source>
</evidence>
<evidence type="ECO:0008006" key="3">
    <source>
        <dbReference type="Google" id="ProtNLM"/>
    </source>
</evidence>
<proteinExistence type="predicted"/>
<reference evidence="2" key="1">
    <citation type="submission" date="2016-09" db="EMBL/GenBank/DDBJ databases">
        <authorList>
            <person name="Wibberg D."/>
        </authorList>
    </citation>
    <scope>NUCLEOTIDE SEQUENCE [LARGE SCALE GENOMIC DNA]</scope>
</reference>
<dbReference type="RefSeq" id="WP_072707928.1">
    <property type="nucleotide sequence ID" value="NZ_FMJB01000061.1"/>
</dbReference>
<name>A0A1M4N4G6_9RHOB</name>
<accession>A0A1M4N4G6</accession>
<protein>
    <recommendedName>
        <fullName evidence="3">Lipoprotein</fullName>
    </recommendedName>
</protein>
<dbReference type="AlphaFoldDB" id="A0A1M4N4G6"/>
<keyword evidence="2" id="KW-1185">Reference proteome</keyword>
<evidence type="ECO:0000313" key="2">
    <source>
        <dbReference type="Proteomes" id="UP000184085"/>
    </source>
</evidence>
<gene>
    <name evidence="1" type="ORF">KARMA_3128</name>
</gene>
<sequence length="212" mass="24105">MKRRFFLLGAPAVLAGCAAEPIWAPDNEVNRWRYRHDGPPAITLYTMISNDTDAGAHSGLMINASERILFDPAGSYHFAETPERNDVFFGITERIRDFYERYHSRVTFRVVAQEVIVTPEVAQTIYNRALNFGAVQKANCTRAVSTVLQDLPPFENVRVTWFPKTLMRDFEDIPGVKERLIFETDEDNKDLALKAFNAEAEFNARQATKAAN</sequence>
<dbReference type="Proteomes" id="UP000184085">
    <property type="component" value="Unassembled WGS sequence"/>
</dbReference>
<dbReference type="PROSITE" id="PS51257">
    <property type="entry name" value="PROKAR_LIPOPROTEIN"/>
    <property type="match status" value="1"/>
</dbReference>
<organism evidence="1 2">
    <name type="scientific">Donghicola eburneus</name>
    <dbReference type="NCBI Taxonomy" id="393278"/>
    <lineage>
        <taxon>Bacteria</taxon>
        <taxon>Pseudomonadati</taxon>
        <taxon>Pseudomonadota</taxon>
        <taxon>Alphaproteobacteria</taxon>
        <taxon>Rhodobacterales</taxon>
        <taxon>Roseobacteraceae</taxon>
        <taxon>Donghicola</taxon>
    </lineage>
</organism>
<dbReference type="EMBL" id="FMJB01000061">
    <property type="protein sequence ID" value="SCM68898.1"/>
    <property type="molecule type" value="Genomic_DNA"/>
</dbReference>